<dbReference type="AlphaFoldDB" id="B2AS66"/>
<dbReference type="VEuPathDB" id="FungiDB:PODANS_1_22505"/>
<dbReference type="KEGG" id="pan:PODANSg3601"/>
<dbReference type="HOGENOM" id="CLU_1289414_0_0_1"/>
<evidence type="ECO:0000313" key="3">
    <source>
        <dbReference type="EMBL" id="CDP24650.1"/>
    </source>
</evidence>
<sequence>MEEPPEEEPTEEPPDSSLPPGHHERVYQYDQNGEPAPESGCDWRHLRAPLAADRERRSRFCTGESSRASSTASPSSLPKNLALDDVDYILDAIHNLITKNILCHFFGEPVSLSASVVNLCCVVNLFCPVNFSCVINLWRIWGRIQTARWALAVESDSPPYTSLLRGLRSVYSWPDLLFIALVEKMLDNEENSTAGYASGYVSKRSADLVVLIAV</sequence>
<evidence type="ECO:0000256" key="1">
    <source>
        <dbReference type="SAM" id="MobiDB-lite"/>
    </source>
</evidence>
<evidence type="ECO:0000313" key="2">
    <source>
        <dbReference type="EMBL" id="CAP67239.1"/>
    </source>
</evidence>
<feature type="region of interest" description="Disordered" evidence="1">
    <location>
        <begin position="1"/>
        <end position="42"/>
    </location>
</feature>
<evidence type="ECO:0000313" key="4">
    <source>
        <dbReference type="Proteomes" id="UP000001197"/>
    </source>
</evidence>
<protein>
    <submittedName>
        <fullName evidence="2">Podospora anserina S mat+ genomic DNA chromosome 1, supercontig 6</fullName>
    </submittedName>
</protein>
<reference evidence="2 4" key="1">
    <citation type="journal article" date="2008" name="Genome Biol.">
        <title>The genome sequence of the model ascomycete fungus Podospora anserina.</title>
        <authorList>
            <person name="Espagne E."/>
            <person name="Lespinet O."/>
            <person name="Malagnac F."/>
            <person name="Da Silva C."/>
            <person name="Jaillon O."/>
            <person name="Porcel B.M."/>
            <person name="Couloux A."/>
            <person name="Aury J.-M."/>
            <person name="Segurens B."/>
            <person name="Poulain J."/>
            <person name="Anthouard V."/>
            <person name="Grossetete S."/>
            <person name="Khalili H."/>
            <person name="Coppin E."/>
            <person name="Dequard-Chablat M."/>
            <person name="Picard M."/>
            <person name="Contamine V."/>
            <person name="Arnaise S."/>
            <person name="Bourdais A."/>
            <person name="Berteaux-Lecellier V."/>
            <person name="Gautheret D."/>
            <person name="de Vries R.P."/>
            <person name="Battaglia E."/>
            <person name="Coutinho P.M."/>
            <person name="Danchin E.G.J."/>
            <person name="Henrissat B."/>
            <person name="El Khoury R."/>
            <person name="Sainsard-Chanet A."/>
            <person name="Boivin A."/>
            <person name="Pinan-Lucarre B."/>
            <person name="Sellem C.H."/>
            <person name="Debuchy R."/>
            <person name="Wincker P."/>
            <person name="Weissenbach J."/>
            <person name="Silar P."/>
        </authorList>
    </citation>
    <scope>NUCLEOTIDE SEQUENCE [LARGE SCALE GENOMIC DNA]</scope>
    <source>
        <strain evidence="4">S / ATCC MYA-4624 / DSM 980 / FGSC 10383</strain>
        <strain evidence="2">S mat+</strain>
    </source>
</reference>
<gene>
    <name evidence="2" type="ORF">PODANS_1_22505</name>
</gene>
<dbReference type="Proteomes" id="UP000001197">
    <property type="component" value="Chromosome 1"/>
</dbReference>
<proteinExistence type="predicted"/>
<name>B2AS66_PODAN</name>
<feature type="compositionally biased region" description="Acidic residues" evidence="1">
    <location>
        <begin position="1"/>
        <end position="14"/>
    </location>
</feature>
<dbReference type="EMBL" id="CU633897">
    <property type="protein sequence ID" value="CAP67239.1"/>
    <property type="molecule type" value="Genomic_DNA"/>
</dbReference>
<keyword evidence="4" id="KW-1185">Reference proteome</keyword>
<dbReference type="EMBL" id="FO904936">
    <property type="protein sequence ID" value="CDP24650.1"/>
    <property type="molecule type" value="Genomic_DNA"/>
</dbReference>
<organism evidence="2">
    <name type="scientific">Podospora anserina (strain S / ATCC MYA-4624 / DSM 980 / FGSC 10383)</name>
    <name type="common">Pleurage anserina</name>
    <dbReference type="NCBI Taxonomy" id="515849"/>
    <lineage>
        <taxon>Eukaryota</taxon>
        <taxon>Fungi</taxon>
        <taxon>Dikarya</taxon>
        <taxon>Ascomycota</taxon>
        <taxon>Pezizomycotina</taxon>
        <taxon>Sordariomycetes</taxon>
        <taxon>Sordariomycetidae</taxon>
        <taxon>Sordariales</taxon>
        <taxon>Podosporaceae</taxon>
        <taxon>Podospora</taxon>
        <taxon>Podospora anserina</taxon>
    </lineage>
</organism>
<reference evidence="4" key="3">
    <citation type="journal article" date="2014" name="Genetics">
        <title>Maintaining two mating types: Structure of the mating type locus and its role in heterokaryosis in Podospora anserina.</title>
        <authorList>
            <person name="Grognet P."/>
            <person name="Bidard F."/>
            <person name="Kuchly C."/>
            <person name="Tong L.C.H."/>
            <person name="Coppin E."/>
            <person name="Benkhali J.A."/>
            <person name="Couloux A."/>
            <person name="Wincker P."/>
            <person name="Debuchy R."/>
            <person name="Silar P."/>
        </authorList>
    </citation>
    <scope>GENOME REANNOTATION</scope>
    <source>
        <strain evidence="4">S / ATCC MYA-4624 / DSM 980 / FGSC 10383</strain>
    </source>
</reference>
<dbReference type="GeneID" id="6190919"/>
<reference evidence="2" key="2">
    <citation type="submission" date="2008-07" db="EMBL/GenBank/DDBJ databases">
        <authorList>
            <person name="Genoscope - CEA"/>
        </authorList>
    </citation>
    <scope>NUCLEOTIDE SEQUENCE</scope>
    <source>
        <strain evidence="2">S mat+</strain>
    </source>
</reference>
<accession>B2AS66</accession>
<reference evidence="3" key="4">
    <citation type="submission" date="2015-04" db="EMBL/GenBank/DDBJ databases">
        <title>Maintaining two mating types: Structure of the mating type locus and its role in heterokaryosis in Podospora anserina.</title>
        <authorList>
            <person name="Grognet P."/>
            <person name="Bidard F."/>
            <person name="Kuchly C."/>
            <person name="Chan Ho Tong L."/>
            <person name="Coppin E."/>
            <person name="Ait Benkhali J."/>
            <person name="Couloux A."/>
            <person name="Wincker P."/>
            <person name="Debuchy R."/>
            <person name="Silar P."/>
        </authorList>
    </citation>
    <scope>NUCLEOTIDE SEQUENCE</scope>
</reference>
<dbReference type="RefSeq" id="XP_001906568.1">
    <property type="nucleotide sequence ID" value="XM_001906533.1"/>
</dbReference>